<gene>
    <name evidence="1" type="ORF">A7K91_13065</name>
</gene>
<dbReference type="GO" id="GO:0004363">
    <property type="term" value="F:glutathione synthase activity"/>
    <property type="evidence" value="ECO:0007669"/>
    <property type="project" value="TreeGrafter"/>
</dbReference>
<dbReference type="EMBL" id="LYPA01000065">
    <property type="protein sequence ID" value="OBR64422.1"/>
    <property type="molecule type" value="Genomic_DNA"/>
</dbReference>
<sequence>MANHNHSGRQLASKWAKTEALMSHPGIVPHIPPTRRYSPSQLRMMLDSHGFVVVKPVVGSGGSGVIKVFRDGVGFAYTFRDRTTRFSSFDGLAAGLGSRVGRRPYLIQKGIQLATVGGRPIDYRVKYVKGARGWEYRSMVGRIARRGLFVTNLSQGGQMVTASNGIAASLGSSQVKAKKGRMRELTVMSTRVLEQRFPGISHLGFDYGIDRQGKLWIFEVNTRPH</sequence>
<dbReference type="SUPFAM" id="SSF56059">
    <property type="entry name" value="Glutathione synthetase ATP-binding domain-like"/>
    <property type="match status" value="1"/>
</dbReference>
<dbReference type="OrthoDB" id="7869153at2"/>
<evidence type="ECO:0008006" key="3">
    <source>
        <dbReference type="Google" id="ProtNLM"/>
    </source>
</evidence>
<evidence type="ECO:0000313" key="2">
    <source>
        <dbReference type="Proteomes" id="UP000092024"/>
    </source>
</evidence>
<dbReference type="PANTHER" id="PTHR21621:SF4">
    <property type="entry name" value="GLUTATHIONE SYNTHETASE"/>
    <property type="match status" value="1"/>
</dbReference>
<proteinExistence type="predicted"/>
<dbReference type="AlphaFoldDB" id="A0A1A5YFR6"/>
<comment type="caution">
    <text evidence="1">The sequence shown here is derived from an EMBL/GenBank/DDBJ whole genome shotgun (WGS) entry which is preliminary data.</text>
</comment>
<keyword evidence="2" id="KW-1185">Reference proteome</keyword>
<dbReference type="GO" id="GO:0005737">
    <property type="term" value="C:cytoplasm"/>
    <property type="evidence" value="ECO:0007669"/>
    <property type="project" value="TreeGrafter"/>
</dbReference>
<dbReference type="STRING" id="1844972.A7K91_13065"/>
<dbReference type="Gene3D" id="3.30.470.20">
    <property type="entry name" value="ATP-grasp fold, B domain"/>
    <property type="match status" value="1"/>
</dbReference>
<accession>A0A1A5YFR6</accession>
<dbReference type="InterPro" id="IPR026838">
    <property type="entry name" value="YheC/D"/>
</dbReference>
<dbReference type="Proteomes" id="UP000092024">
    <property type="component" value="Unassembled WGS sequence"/>
</dbReference>
<dbReference type="Pfam" id="PF14398">
    <property type="entry name" value="ATPgrasp_YheCD"/>
    <property type="match status" value="1"/>
</dbReference>
<dbReference type="PANTHER" id="PTHR21621">
    <property type="entry name" value="RIBOSOMAL PROTEIN S6 MODIFICATION PROTEIN"/>
    <property type="match status" value="1"/>
</dbReference>
<organism evidence="1 2">
    <name type="scientific">Paenibacillus oryzae</name>
    <dbReference type="NCBI Taxonomy" id="1844972"/>
    <lineage>
        <taxon>Bacteria</taxon>
        <taxon>Bacillati</taxon>
        <taxon>Bacillota</taxon>
        <taxon>Bacilli</taxon>
        <taxon>Bacillales</taxon>
        <taxon>Paenibacillaceae</taxon>
        <taxon>Paenibacillus</taxon>
    </lineage>
</organism>
<evidence type="ECO:0000313" key="1">
    <source>
        <dbReference type="EMBL" id="OBR64422.1"/>
    </source>
</evidence>
<name>A0A1A5YFR6_9BACL</name>
<dbReference type="RefSeq" id="WP_068685066.1">
    <property type="nucleotide sequence ID" value="NZ_LYPA01000065.1"/>
</dbReference>
<protein>
    <recommendedName>
        <fullName evidence="3">YheC/YheD family protein</fullName>
    </recommendedName>
</protein>
<reference evidence="1 2" key="1">
    <citation type="submission" date="2016-05" db="EMBL/GenBank/DDBJ databases">
        <title>Paenibacillus oryzae. sp. nov., isolated from the rice root.</title>
        <authorList>
            <person name="Zhang J."/>
            <person name="Zhang X."/>
        </authorList>
    </citation>
    <scope>NUCLEOTIDE SEQUENCE [LARGE SCALE GENOMIC DNA]</scope>
    <source>
        <strain evidence="1 2">1DrF-4</strain>
    </source>
</reference>